<gene>
    <name evidence="2" type="ORF">QTP70_016242</name>
</gene>
<accession>A0AAE0UXC6</accession>
<dbReference type="EMBL" id="JAUCMX010000015">
    <property type="protein sequence ID" value="KAK3521749.1"/>
    <property type="molecule type" value="Genomic_DNA"/>
</dbReference>
<evidence type="ECO:0000313" key="2">
    <source>
        <dbReference type="EMBL" id="KAK3521749.1"/>
    </source>
</evidence>
<reference evidence="2" key="1">
    <citation type="submission" date="2023-06" db="EMBL/GenBank/DDBJ databases">
        <title>Male Hemibagrus guttatus genome.</title>
        <authorList>
            <person name="Bian C."/>
        </authorList>
    </citation>
    <scope>NUCLEOTIDE SEQUENCE</scope>
    <source>
        <strain evidence="2">Male_cb2023</strain>
        <tissue evidence="2">Muscle</tissue>
    </source>
</reference>
<name>A0AAE0UXC6_9TELE</name>
<feature type="chain" id="PRO_5042211993" evidence="1">
    <location>
        <begin position="20"/>
        <end position="152"/>
    </location>
</feature>
<keyword evidence="1" id="KW-0732">Signal</keyword>
<keyword evidence="3" id="KW-1185">Reference proteome</keyword>
<dbReference type="Proteomes" id="UP001274896">
    <property type="component" value="Unassembled WGS sequence"/>
</dbReference>
<evidence type="ECO:0000313" key="3">
    <source>
        <dbReference type="Proteomes" id="UP001274896"/>
    </source>
</evidence>
<protein>
    <submittedName>
        <fullName evidence="2">Uncharacterized protein</fullName>
    </submittedName>
</protein>
<sequence length="152" mass="16604">MLALWVVEVITLALSSSWAALSSYCDLTIDKQHLTVLMSCSRKSVLMPRECELVPDSNMAPLSGCHLQAVFQGSPKLRCFRKHNVIAISVTSPINLFIIVIYRPPGPLGNFLDEMDTLLSAFPSDSTPLTALGDFKLPSDKFHSSGLLGLLN</sequence>
<comment type="caution">
    <text evidence="2">The sequence shown here is derived from an EMBL/GenBank/DDBJ whole genome shotgun (WGS) entry which is preliminary data.</text>
</comment>
<proteinExistence type="predicted"/>
<dbReference type="AlphaFoldDB" id="A0AAE0UXC6"/>
<feature type="signal peptide" evidence="1">
    <location>
        <begin position="1"/>
        <end position="19"/>
    </location>
</feature>
<evidence type="ECO:0000256" key="1">
    <source>
        <dbReference type="SAM" id="SignalP"/>
    </source>
</evidence>
<organism evidence="2 3">
    <name type="scientific">Hemibagrus guttatus</name>
    <dbReference type="NCBI Taxonomy" id="175788"/>
    <lineage>
        <taxon>Eukaryota</taxon>
        <taxon>Metazoa</taxon>
        <taxon>Chordata</taxon>
        <taxon>Craniata</taxon>
        <taxon>Vertebrata</taxon>
        <taxon>Euteleostomi</taxon>
        <taxon>Actinopterygii</taxon>
        <taxon>Neopterygii</taxon>
        <taxon>Teleostei</taxon>
        <taxon>Ostariophysi</taxon>
        <taxon>Siluriformes</taxon>
        <taxon>Bagridae</taxon>
        <taxon>Hemibagrus</taxon>
    </lineage>
</organism>